<evidence type="ECO:0000313" key="2">
    <source>
        <dbReference type="Proteomes" id="UP000276133"/>
    </source>
</evidence>
<accession>A0A3M7T0M2</accession>
<comment type="caution">
    <text evidence="1">The sequence shown here is derived from an EMBL/GenBank/DDBJ whole genome shotgun (WGS) entry which is preliminary data.</text>
</comment>
<reference evidence="1 2" key="1">
    <citation type="journal article" date="2018" name="Sci. Rep.">
        <title>Genomic signatures of local adaptation to the degree of environmental predictability in rotifers.</title>
        <authorList>
            <person name="Franch-Gras L."/>
            <person name="Hahn C."/>
            <person name="Garcia-Roger E.M."/>
            <person name="Carmona M.J."/>
            <person name="Serra M."/>
            <person name="Gomez A."/>
        </authorList>
    </citation>
    <scope>NUCLEOTIDE SEQUENCE [LARGE SCALE GENOMIC DNA]</scope>
    <source>
        <strain evidence="1">HYR1</strain>
    </source>
</reference>
<keyword evidence="2" id="KW-1185">Reference proteome</keyword>
<dbReference type="AlphaFoldDB" id="A0A3M7T0M2"/>
<evidence type="ECO:0000313" key="1">
    <source>
        <dbReference type="EMBL" id="RNA41370.1"/>
    </source>
</evidence>
<organism evidence="1 2">
    <name type="scientific">Brachionus plicatilis</name>
    <name type="common">Marine rotifer</name>
    <name type="synonym">Brachionus muelleri</name>
    <dbReference type="NCBI Taxonomy" id="10195"/>
    <lineage>
        <taxon>Eukaryota</taxon>
        <taxon>Metazoa</taxon>
        <taxon>Spiralia</taxon>
        <taxon>Gnathifera</taxon>
        <taxon>Rotifera</taxon>
        <taxon>Eurotatoria</taxon>
        <taxon>Monogononta</taxon>
        <taxon>Pseudotrocha</taxon>
        <taxon>Ploima</taxon>
        <taxon>Brachionidae</taxon>
        <taxon>Brachionus</taxon>
    </lineage>
</organism>
<protein>
    <submittedName>
        <fullName evidence="1">Uncharacterized protein</fullName>
    </submittedName>
</protein>
<dbReference type="EMBL" id="REGN01000509">
    <property type="protein sequence ID" value="RNA41370.1"/>
    <property type="molecule type" value="Genomic_DNA"/>
</dbReference>
<dbReference type="Proteomes" id="UP000276133">
    <property type="component" value="Unassembled WGS sequence"/>
</dbReference>
<proteinExistence type="predicted"/>
<sequence length="67" mass="7604">MIDLNELIHLVQNFTSIKIKINKKKINSTNKIITQLSNLLPEKTGGLFQSVPLVAKLVDEYIYKSGF</sequence>
<name>A0A3M7T0M2_BRAPC</name>
<gene>
    <name evidence="1" type="ORF">BpHYR1_026039</name>
</gene>